<evidence type="ECO:0000313" key="2">
    <source>
        <dbReference type="EMBL" id="PNR56927.1"/>
    </source>
</evidence>
<evidence type="ECO:0000256" key="1">
    <source>
        <dbReference type="SAM" id="Phobius"/>
    </source>
</evidence>
<sequence length="100" mass="11988">MRVQWEPQTDTFFSSQKVWWNVSFKNKKKMYVCMHVCMHACMYVCMYVKIYSIINKNECKHGIRKRKQGEEEAIGMAKAPHWYDKVGNQNSPSTIFRQPF</sequence>
<organism evidence="2">
    <name type="scientific">Physcomitrium patens</name>
    <name type="common">Spreading-leaved earth moss</name>
    <name type="synonym">Physcomitrella patens</name>
    <dbReference type="NCBI Taxonomy" id="3218"/>
    <lineage>
        <taxon>Eukaryota</taxon>
        <taxon>Viridiplantae</taxon>
        <taxon>Streptophyta</taxon>
        <taxon>Embryophyta</taxon>
        <taxon>Bryophyta</taxon>
        <taxon>Bryophytina</taxon>
        <taxon>Bryopsida</taxon>
        <taxon>Funariidae</taxon>
        <taxon>Funariales</taxon>
        <taxon>Funariaceae</taxon>
        <taxon>Physcomitrium</taxon>
    </lineage>
</organism>
<reference evidence="3" key="3">
    <citation type="submission" date="2020-12" db="UniProtKB">
        <authorList>
            <consortium name="EnsemblPlants"/>
        </authorList>
    </citation>
    <scope>IDENTIFICATION</scope>
</reference>
<dbReference type="EMBL" id="ABEU02000003">
    <property type="protein sequence ID" value="PNR56927.1"/>
    <property type="molecule type" value="Genomic_DNA"/>
</dbReference>
<reference evidence="2 4" key="2">
    <citation type="journal article" date="2018" name="Plant J.">
        <title>The Physcomitrella patens chromosome-scale assembly reveals moss genome structure and evolution.</title>
        <authorList>
            <person name="Lang D."/>
            <person name="Ullrich K.K."/>
            <person name="Murat F."/>
            <person name="Fuchs J."/>
            <person name="Jenkins J."/>
            <person name="Haas F.B."/>
            <person name="Piednoel M."/>
            <person name="Gundlach H."/>
            <person name="Van Bel M."/>
            <person name="Meyberg R."/>
            <person name="Vives C."/>
            <person name="Morata J."/>
            <person name="Symeonidi A."/>
            <person name="Hiss M."/>
            <person name="Muchero W."/>
            <person name="Kamisugi Y."/>
            <person name="Saleh O."/>
            <person name="Blanc G."/>
            <person name="Decker E.L."/>
            <person name="van Gessel N."/>
            <person name="Grimwood J."/>
            <person name="Hayes R.D."/>
            <person name="Graham S.W."/>
            <person name="Gunter L.E."/>
            <person name="McDaniel S.F."/>
            <person name="Hoernstein S.N.W."/>
            <person name="Larsson A."/>
            <person name="Li F.W."/>
            <person name="Perroud P.F."/>
            <person name="Phillips J."/>
            <person name="Ranjan P."/>
            <person name="Rokshar D.S."/>
            <person name="Rothfels C.J."/>
            <person name="Schneider L."/>
            <person name="Shu S."/>
            <person name="Stevenson D.W."/>
            <person name="Thummler F."/>
            <person name="Tillich M."/>
            <person name="Villarreal Aguilar J.C."/>
            <person name="Widiez T."/>
            <person name="Wong G.K."/>
            <person name="Wymore A."/>
            <person name="Zhang Y."/>
            <person name="Zimmer A.D."/>
            <person name="Quatrano R.S."/>
            <person name="Mayer K.F.X."/>
            <person name="Goodstein D."/>
            <person name="Casacuberta J.M."/>
            <person name="Vandepoele K."/>
            <person name="Reski R."/>
            <person name="Cuming A.C."/>
            <person name="Tuskan G.A."/>
            <person name="Maumus F."/>
            <person name="Salse J."/>
            <person name="Schmutz J."/>
            <person name="Rensing S.A."/>
        </authorList>
    </citation>
    <scope>NUCLEOTIDE SEQUENCE [LARGE SCALE GENOMIC DNA]</scope>
    <source>
        <strain evidence="3 4">cv. Gransden 2004</strain>
    </source>
</reference>
<dbReference type="EnsemblPlants" id="Pp3c3_2650V3.2">
    <property type="protein sequence ID" value="PAC:32942308.CDS.1"/>
    <property type="gene ID" value="Pp3c3_2650"/>
</dbReference>
<keyword evidence="4" id="KW-1185">Reference proteome</keyword>
<proteinExistence type="predicted"/>
<dbReference type="InParanoid" id="A0A2K1KT17"/>
<dbReference type="AlphaFoldDB" id="A0A2K1KT17"/>
<dbReference type="Gramene" id="Pp3c3_2650V3.1">
    <property type="protein sequence ID" value="PAC:32942307.CDS.1"/>
    <property type="gene ID" value="Pp3c3_2650"/>
</dbReference>
<reference evidence="2 4" key="1">
    <citation type="journal article" date="2008" name="Science">
        <title>The Physcomitrella genome reveals evolutionary insights into the conquest of land by plants.</title>
        <authorList>
            <person name="Rensing S."/>
            <person name="Lang D."/>
            <person name="Zimmer A."/>
            <person name="Terry A."/>
            <person name="Salamov A."/>
            <person name="Shapiro H."/>
            <person name="Nishiyama T."/>
            <person name="Perroud P.-F."/>
            <person name="Lindquist E."/>
            <person name="Kamisugi Y."/>
            <person name="Tanahashi T."/>
            <person name="Sakakibara K."/>
            <person name="Fujita T."/>
            <person name="Oishi K."/>
            <person name="Shin-I T."/>
            <person name="Kuroki Y."/>
            <person name="Toyoda A."/>
            <person name="Suzuki Y."/>
            <person name="Hashimoto A."/>
            <person name="Yamaguchi K."/>
            <person name="Sugano A."/>
            <person name="Kohara Y."/>
            <person name="Fujiyama A."/>
            <person name="Anterola A."/>
            <person name="Aoki S."/>
            <person name="Ashton N."/>
            <person name="Barbazuk W.B."/>
            <person name="Barker E."/>
            <person name="Bennetzen J."/>
            <person name="Bezanilla M."/>
            <person name="Blankenship R."/>
            <person name="Cho S.H."/>
            <person name="Dutcher S."/>
            <person name="Estelle M."/>
            <person name="Fawcett J.A."/>
            <person name="Gundlach H."/>
            <person name="Hanada K."/>
            <person name="Heyl A."/>
            <person name="Hicks K.A."/>
            <person name="Hugh J."/>
            <person name="Lohr M."/>
            <person name="Mayer K."/>
            <person name="Melkozernov A."/>
            <person name="Murata T."/>
            <person name="Nelson D."/>
            <person name="Pils B."/>
            <person name="Prigge M."/>
            <person name="Reiss B."/>
            <person name="Renner T."/>
            <person name="Rombauts S."/>
            <person name="Rushton P."/>
            <person name="Sanderfoot A."/>
            <person name="Schween G."/>
            <person name="Shiu S.-H."/>
            <person name="Stueber K."/>
            <person name="Theodoulou F.L."/>
            <person name="Tu H."/>
            <person name="Van de Peer Y."/>
            <person name="Verrier P.J."/>
            <person name="Waters E."/>
            <person name="Wood A."/>
            <person name="Yang L."/>
            <person name="Cove D."/>
            <person name="Cuming A."/>
            <person name="Hasebe M."/>
            <person name="Lucas S."/>
            <person name="Mishler D.B."/>
            <person name="Reski R."/>
            <person name="Grigoriev I."/>
            <person name="Quatrano R.S."/>
            <person name="Boore J.L."/>
        </authorList>
    </citation>
    <scope>NUCLEOTIDE SEQUENCE [LARGE SCALE GENOMIC DNA]</scope>
    <source>
        <strain evidence="3 4">cv. Gransden 2004</strain>
    </source>
</reference>
<accession>A0A2K1KT17</accession>
<feature type="transmembrane region" description="Helical" evidence="1">
    <location>
        <begin position="31"/>
        <end position="54"/>
    </location>
</feature>
<keyword evidence="1" id="KW-1133">Transmembrane helix</keyword>
<evidence type="ECO:0000313" key="3">
    <source>
        <dbReference type="EnsemblPlants" id="PAC:32942307.CDS.1"/>
    </source>
</evidence>
<gene>
    <name evidence="2" type="ORF">PHYPA_003920</name>
</gene>
<name>A0A2K1KT17_PHYPA</name>
<dbReference type="Gramene" id="Pp3c3_2650V3.2">
    <property type="protein sequence ID" value="PAC:32942308.CDS.1"/>
    <property type="gene ID" value="Pp3c3_2650"/>
</dbReference>
<keyword evidence="1" id="KW-0812">Transmembrane</keyword>
<dbReference type="PaxDb" id="3218-PP1S1_464V6.1"/>
<protein>
    <submittedName>
        <fullName evidence="2 3">Uncharacterized protein</fullName>
    </submittedName>
</protein>
<evidence type="ECO:0000313" key="4">
    <source>
        <dbReference type="Proteomes" id="UP000006727"/>
    </source>
</evidence>
<keyword evidence="1" id="KW-0472">Membrane</keyword>
<dbReference type="EnsemblPlants" id="Pp3c3_2650V3.1">
    <property type="protein sequence ID" value="PAC:32942307.CDS.1"/>
    <property type="gene ID" value="Pp3c3_2650"/>
</dbReference>
<dbReference type="Proteomes" id="UP000006727">
    <property type="component" value="Chromosome 3"/>
</dbReference>